<evidence type="ECO:0000256" key="11">
    <source>
        <dbReference type="ARBA" id="ARBA00022842"/>
    </source>
</evidence>
<comment type="similarity">
    <text evidence="4 19">Belongs to the CobS family.</text>
</comment>
<comment type="caution">
    <text evidence="20">The sequence shown here is derived from an EMBL/GenBank/DDBJ whole genome shotgun (WGS) entry which is preliminary data.</text>
</comment>
<evidence type="ECO:0000256" key="10">
    <source>
        <dbReference type="ARBA" id="ARBA00022692"/>
    </source>
</evidence>
<evidence type="ECO:0000256" key="3">
    <source>
        <dbReference type="ARBA" id="ARBA00004663"/>
    </source>
</evidence>
<evidence type="ECO:0000313" key="20">
    <source>
        <dbReference type="EMBL" id="PWE56644.1"/>
    </source>
</evidence>
<dbReference type="NCBIfam" id="NF001276">
    <property type="entry name" value="PRK00235.1-2"/>
    <property type="match status" value="1"/>
</dbReference>
<feature type="transmembrane region" description="Helical" evidence="19">
    <location>
        <begin position="114"/>
        <end position="137"/>
    </location>
</feature>
<dbReference type="HAMAP" id="MF_00719">
    <property type="entry name" value="CobS"/>
    <property type="match status" value="1"/>
</dbReference>
<name>A0A2U2DTL2_9HYPH</name>
<keyword evidence="9 19" id="KW-0808">Transferase</keyword>
<dbReference type="EMBL" id="QFBC01000003">
    <property type="protein sequence ID" value="PWE56644.1"/>
    <property type="molecule type" value="Genomic_DNA"/>
</dbReference>
<feature type="transmembrane region" description="Helical" evidence="19">
    <location>
        <begin position="143"/>
        <end position="164"/>
    </location>
</feature>
<comment type="catalytic activity">
    <reaction evidence="18 19">
        <text>alpha-ribazole 5'-phosphate + adenosylcob(III)inamide-GDP = adenosylcob(III)alamin 5'-phosphate + GMP + H(+)</text>
        <dbReference type="Rhea" id="RHEA:23560"/>
        <dbReference type="ChEBI" id="CHEBI:15378"/>
        <dbReference type="ChEBI" id="CHEBI:57918"/>
        <dbReference type="ChEBI" id="CHEBI:58115"/>
        <dbReference type="ChEBI" id="CHEBI:60487"/>
        <dbReference type="ChEBI" id="CHEBI:60493"/>
        <dbReference type="EC" id="2.7.8.26"/>
    </reaction>
</comment>
<comment type="function">
    <text evidence="14 19">Joins adenosylcobinamide-GDP and alpha-ribazole to generate adenosylcobalamin (Ado-cobalamin). Also synthesizes adenosylcobalamin 5'-phosphate from adenosylcobinamide-GDP and alpha-ribazole 5'-phosphate.</text>
</comment>
<comment type="catalytic activity">
    <reaction evidence="17 19">
        <text>alpha-ribazole + adenosylcob(III)inamide-GDP = adenosylcob(III)alamin + GMP + H(+)</text>
        <dbReference type="Rhea" id="RHEA:16049"/>
        <dbReference type="ChEBI" id="CHEBI:10329"/>
        <dbReference type="ChEBI" id="CHEBI:15378"/>
        <dbReference type="ChEBI" id="CHEBI:18408"/>
        <dbReference type="ChEBI" id="CHEBI:58115"/>
        <dbReference type="ChEBI" id="CHEBI:60487"/>
        <dbReference type="EC" id="2.7.8.26"/>
    </reaction>
</comment>
<dbReference type="PANTHER" id="PTHR34148:SF1">
    <property type="entry name" value="ADENOSYLCOBINAMIDE-GDP RIBAZOLETRANSFERASE"/>
    <property type="match status" value="1"/>
</dbReference>
<feature type="transmembrane region" description="Helical" evidence="19">
    <location>
        <begin position="209"/>
        <end position="226"/>
    </location>
</feature>
<dbReference type="EC" id="2.7.8.26" evidence="5 19"/>
<keyword evidence="21" id="KW-1185">Reference proteome</keyword>
<dbReference type="GO" id="GO:0005886">
    <property type="term" value="C:plasma membrane"/>
    <property type="evidence" value="ECO:0007669"/>
    <property type="project" value="UniProtKB-SubCell"/>
</dbReference>
<keyword evidence="7 19" id="KW-1003">Cell membrane</keyword>
<dbReference type="OrthoDB" id="9794626at2"/>
<evidence type="ECO:0000256" key="14">
    <source>
        <dbReference type="ARBA" id="ARBA00025228"/>
    </source>
</evidence>
<evidence type="ECO:0000256" key="19">
    <source>
        <dbReference type="HAMAP-Rule" id="MF_00719"/>
    </source>
</evidence>
<accession>A0A2U2DTL2</accession>
<evidence type="ECO:0000256" key="18">
    <source>
        <dbReference type="ARBA" id="ARBA00049504"/>
    </source>
</evidence>
<keyword evidence="13 19" id="KW-0472">Membrane</keyword>
<dbReference type="Pfam" id="PF02654">
    <property type="entry name" value="CobS"/>
    <property type="match status" value="1"/>
</dbReference>
<keyword evidence="12 19" id="KW-1133">Transmembrane helix</keyword>
<dbReference type="RefSeq" id="WP_109458020.1">
    <property type="nucleotide sequence ID" value="NZ_QFBC01000003.1"/>
</dbReference>
<evidence type="ECO:0000256" key="15">
    <source>
        <dbReference type="ARBA" id="ARBA00032605"/>
    </source>
</evidence>
<evidence type="ECO:0000256" key="9">
    <source>
        <dbReference type="ARBA" id="ARBA00022679"/>
    </source>
</evidence>
<evidence type="ECO:0000256" key="6">
    <source>
        <dbReference type="ARBA" id="ARBA00015850"/>
    </source>
</evidence>
<evidence type="ECO:0000256" key="4">
    <source>
        <dbReference type="ARBA" id="ARBA00010561"/>
    </source>
</evidence>
<evidence type="ECO:0000256" key="2">
    <source>
        <dbReference type="ARBA" id="ARBA00004651"/>
    </source>
</evidence>
<reference evidence="20 21" key="1">
    <citation type="submission" date="2018-05" db="EMBL/GenBank/DDBJ databases">
        <title>The draft genome of strain NS-104.</title>
        <authorList>
            <person name="Hang P."/>
            <person name="Jiang J."/>
        </authorList>
    </citation>
    <scope>NUCLEOTIDE SEQUENCE [LARGE SCALE GENOMIC DNA]</scope>
    <source>
        <strain evidence="20 21">NS-104</strain>
    </source>
</reference>
<sequence>MDIREFGGDIVRSMAFLSRIPVSARFFEGRDGSMRRMAGAFPAAGLVIAAPAALLVFVALSFGADPLLVAFLALALQTLVTGALHEDGLADSADGLGGGRDRDHALDIMKDSRIGAYGVIALVLSFGLRASAVAALARQEAPLTVALAWIGVAALSRAAMVWHWHRLPSARAAGVAASAGTPGGGARTIALVTGIAVFLLLTLGLHSASTVLFSVLTVALLVLVFTRHARSRIGGHTGDTIGATQQIAEIGIFSALALAG</sequence>
<proteinExistence type="inferred from homology"/>
<dbReference type="GO" id="GO:0008818">
    <property type="term" value="F:cobalamin 5'-phosphate synthase activity"/>
    <property type="evidence" value="ECO:0007669"/>
    <property type="project" value="UniProtKB-UniRule"/>
</dbReference>
<comment type="pathway">
    <text evidence="3 19">Cofactor biosynthesis; adenosylcobalamin biosynthesis; adenosylcobalamin from cob(II)yrinate a,c-diamide: step 7/7.</text>
</comment>
<dbReference type="Proteomes" id="UP000245252">
    <property type="component" value="Unassembled WGS sequence"/>
</dbReference>
<comment type="cofactor">
    <cofactor evidence="1 19">
        <name>Mg(2+)</name>
        <dbReference type="ChEBI" id="CHEBI:18420"/>
    </cofactor>
</comment>
<evidence type="ECO:0000256" key="12">
    <source>
        <dbReference type="ARBA" id="ARBA00022989"/>
    </source>
</evidence>
<dbReference type="GO" id="GO:0051073">
    <property type="term" value="F:adenosylcobinamide-GDP ribazoletransferase activity"/>
    <property type="evidence" value="ECO:0007669"/>
    <property type="project" value="UniProtKB-UniRule"/>
</dbReference>
<evidence type="ECO:0000313" key="21">
    <source>
        <dbReference type="Proteomes" id="UP000245252"/>
    </source>
</evidence>
<evidence type="ECO:0000256" key="8">
    <source>
        <dbReference type="ARBA" id="ARBA00022573"/>
    </source>
</evidence>
<dbReference type="AlphaFoldDB" id="A0A2U2DTL2"/>
<evidence type="ECO:0000256" key="13">
    <source>
        <dbReference type="ARBA" id="ARBA00023136"/>
    </source>
</evidence>
<dbReference type="PANTHER" id="PTHR34148">
    <property type="entry name" value="ADENOSYLCOBINAMIDE-GDP RIBAZOLETRANSFERASE"/>
    <property type="match status" value="1"/>
</dbReference>
<evidence type="ECO:0000256" key="7">
    <source>
        <dbReference type="ARBA" id="ARBA00022475"/>
    </source>
</evidence>
<protein>
    <recommendedName>
        <fullName evidence="6 19">Adenosylcobinamide-GDP ribazoletransferase</fullName>
        <ecNumber evidence="5 19">2.7.8.26</ecNumber>
    </recommendedName>
    <alternativeName>
        <fullName evidence="16 19">Cobalamin synthase</fullName>
    </alternativeName>
    <alternativeName>
        <fullName evidence="15 19">Cobalamin-5'-phosphate synthase</fullName>
    </alternativeName>
</protein>
<keyword evidence="11 19" id="KW-0460">Magnesium</keyword>
<dbReference type="UniPathway" id="UPA00148">
    <property type="reaction ID" value="UER00238"/>
</dbReference>
<keyword evidence="10 19" id="KW-0812">Transmembrane</keyword>
<dbReference type="GO" id="GO:0009236">
    <property type="term" value="P:cobalamin biosynthetic process"/>
    <property type="evidence" value="ECO:0007669"/>
    <property type="project" value="UniProtKB-UniRule"/>
</dbReference>
<feature type="transmembrane region" description="Helical" evidence="19">
    <location>
        <begin position="40"/>
        <end position="60"/>
    </location>
</feature>
<keyword evidence="8 19" id="KW-0169">Cobalamin biosynthesis</keyword>
<dbReference type="InterPro" id="IPR003805">
    <property type="entry name" value="CobS"/>
</dbReference>
<evidence type="ECO:0000256" key="1">
    <source>
        <dbReference type="ARBA" id="ARBA00001946"/>
    </source>
</evidence>
<comment type="subcellular location">
    <subcellularLocation>
        <location evidence="2 19">Cell membrane</location>
        <topology evidence="2 19">Multi-pass membrane protein</topology>
    </subcellularLocation>
</comment>
<gene>
    <name evidence="19" type="primary">cobS</name>
    <name evidence="20" type="ORF">DEM27_09755</name>
</gene>
<evidence type="ECO:0000256" key="17">
    <source>
        <dbReference type="ARBA" id="ARBA00048623"/>
    </source>
</evidence>
<evidence type="ECO:0000256" key="16">
    <source>
        <dbReference type="ARBA" id="ARBA00032853"/>
    </source>
</evidence>
<evidence type="ECO:0000256" key="5">
    <source>
        <dbReference type="ARBA" id="ARBA00013200"/>
    </source>
</evidence>
<organism evidence="20 21">
    <name type="scientific">Metarhizobium album</name>
    <dbReference type="NCBI Taxonomy" id="2182425"/>
    <lineage>
        <taxon>Bacteria</taxon>
        <taxon>Pseudomonadati</taxon>
        <taxon>Pseudomonadota</taxon>
        <taxon>Alphaproteobacteria</taxon>
        <taxon>Hyphomicrobiales</taxon>
        <taxon>Rhizobiaceae</taxon>
        <taxon>Metarhizobium</taxon>
    </lineage>
</organism>